<protein>
    <submittedName>
        <fullName evidence="2">Uncharacterized protein</fullName>
    </submittedName>
</protein>
<name>A0A8J3XH61_9ACTN</name>
<organism evidence="2 3">
    <name type="scientific">Planotetraspora phitsanulokensis</name>
    <dbReference type="NCBI Taxonomy" id="575192"/>
    <lineage>
        <taxon>Bacteria</taxon>
        <taxon>Bacillati</taxon>
        <taxon>Actinomycetota</taxon>
        <taxon>Actinomycetes</taxon>
        <taxon>Streptosporangiales</taxon>
        <taxon>Streptosporangiaceae</taxon>
        <taxon>Planotetraspora</taxon>
    </lineage>
</organism>
<accession>A0A8J3XH61</accession>
<sequence>MVEQPRLIRTGRAMAVATLVSRITGFVRTLALVAALGLGTRLGVTARQRTSGRACARRSRSSASKPSRRVRRPYSKVCTGAAL</sequence>
<comment type="caution">
    <text evidence="2">The sequence shown here is derived from an EMBL/GenBank/DDBJ whole genome shotgun (WGS) entry which is preliminary data.</text>
</comment>
<evidence type="ECO:0000256" key="1">
    <source>
        <dbReference type="SAM" id="MobiDB-lite"/>
    </source>
</evidence>
<proteinExistence type="predicted"/>
<feature type="region of interest" description="Disordered" evidence="1">
    <location>
        <begin position="49"/>
        <end position="83"/>
    </location>
</feature>
<dbReference type="AlphaFoldDB" id="A0A8J3XH61"/>
<gene>
    <name evidence="2" type="ORF">Pph01_66350</name>
</gene>
<feature type="compositionally biased region" description="Basic residues" evidence="1">
    <location>
        <begin position="55"/>
        <end position="74"/>
    </location>
</feature>
<keyword evidence="3" id="KW-1185">Reference proteome</keyword>
<reference evidence="2 3" key="1">
    <citation type="submission" date="2021-01" db="EMBL/GenBank/DDBJ databases">
        <title>Whole genome shotgun sequence of Planotetraspora phitsanulokensis NBRC 104273.</title>
        <authorList>
            <person name="Komaki H."/>
            <person name="Tamura T."/>
        </authorList>
    </citation>
    <scope>NUCLEOTIDE SEQUENCE [LARGE SCALE GENOMIC DNA]</scope>
    <source>
        <strain evidence="2 3">NBRC 104273</strain>
    </source>
</reference>
<dbReference type="EMBL" id="BOOP01000035">
    <property type="protein sequence ID" value="GII41632.1"/>
    <property type="molecule type" value="Genomic_DNA"/>
</dbReference>
<dbReference type="Proteomes" id="UP000622547">
    <property type="component" value="Unassembled WGS sequence"/>
</dbReference>
<evidence type="ECO:0000313" key="3">
    <source>
        <dbReference type="Proteomes" id="UP000622547"/>
    </source>
</evidence>
<evidence type="ECO:0000313" key="2">
    <source>
        <dbReference type="EMBL" id="GII41632.1"/>
    </source>
</evidence>